<dbReference type="InterPro" id="IPR051214">
    <property type="entry name" value="GH32_Enzymes"/>
</dbReference>
<dbReference type="InterPro" id="IPR013189">
    <property type="entry name" value="Glyco_hydro_32_C"/>
</dbReference>
<feature type="domain" description="Glycosyl hydrolase family 32 N-terminal" evidence="6">
    <location>
        <begin position="6"/>
        <end position="311"/>
    </location>
</feature>
<protein>
    <recommendedName>
        <fullName evidence="2">beta-fructofuranosidase</fullName>
        <ecNumber evidence="2">3.2.1.26</ecNumber>
    </recommendedName>
</protein>
<dbReference type="InterPro" id="IPR013320">
    <property type="entry name" value="ConA-like_dom_sf"/>
</dbReference>
<dbReference type="CDD" id="cd08996">
    <property type="entry name" value="GH32_FFase"/>
    <property type="match status" value="1"/>
</dbReference>
<dbReference type="SUPFAM" id="SSF49899">
    <property type="entry name" value="Concanavalin A-like lectins/glucanases"/>
    <property type="match status" value="1"/>
</dbReference>
<name>A0A9D1HPW7_9FIRM</name>
<reference evidence="8" key="2">
    <citation type="journal article" date="2021" name="PeerJ">
        <title>Extensive microbial diversity within the chicken gut microbiome revealed by metagenomics and culture.</title>
        <authorList>
            <person name="Gilroy R."/>
            <person name="Ravi A."/>
            <person name="Getino M."/>
            <person name="Pursley I."/>
            <person name="Horton D.L."/>
            <person name="Alikhan N.F."/>
            <person name="Baker D."/>
            <person name="Gharbi K."/>
            <person name="Hall N."/>
            <person name="Watson M."/>
            <person name="Adriaenssens E.M."/>
            <person name="Foster-Nyarko E."/>
            <person name="Jarju S."/>
            <person name="Secka A."/>
            <person name="Antonio M."/>
            <person name="Oren A."/>
            <person name="Chaudhuri R.R."/>
            <person name="La Ragione R."/>
            <person name="Hildebrand F."/>
            <person name="Pallen M.J."/>
        </authorList>
    </citation>
    <scope>NUCLEOTIDE SEQUENCE</scope>
    <source>
        <strain evidence="8">CHK195-11698</strain>
    </source>
</reference>
<organism evidence="8 9">
    <name type="scientific">Candidatus Fimiplasma intestinipullorum</name>
    <dbReference type="NCBI Taxonomy" id="2840825"/>
    <lineage>
        <taxon>Bacteria</taxon>
        <taxon>Bacillati</taxon>
        <taxon>Bacillota</taxon>
        <taxon>Clostridia</taxon>
        <taxon>Eubacteriales</taxon>
        <taxon>Candidatus Fimiplasma</taxon>
    </lineage>
</organism>
<dbReference type="PANTHER" id="PTHR43101:SF1">
    <property type="entry name" value="BETA-FRUCTOSIDASE"/>
    <property type="match status" value="1"/>
</dbReference>
<evidence type="ECO:0000313" key="9">
    <source>
        <dbReference type="Proteomes" id="UP000824175"/>
    </source>
</evidence>
<sequence>MQPKYHLCAPYGWLNDPNGLIVFQGHYHLFYQHFPYAPSWGTMHWGHAISDDLVHFTHLPIALYPSKAYDRNGCFSGSALVRDEVLYLYYTGIRYTKEDPENIHIKVSEQDYLASQVLCRSKDGWHFDNLQDKQVVIPVINDLSQGHPTHTRDPKVWLDKSGQVFLAVGSKIPSTKGYAGAMLFYQSQDGVHFERAGIFSDPEIGDMWECPDLVNIEGQRYAMVSAENIDQVPGPNCNALIFPVAGEGLALRRTGAWQYLDEGLDFYAPQTFQDMEGNLVMIGWLRMRQAPDGEDWCGMFSYPRLLQQKEGHIYTPVHPHVEALFDKPASQLDFTQPFRLVVELKEGDLMHLGGLKIQVQHDRLQVDRQQVSIQALKVKNQTVSSSLQGRYHLDIYYDRHVFEIYVNGGRRVLSQIVYNLKADYTIPRPYALWVES</sequence>
<accession>A0A9D1HPW7</accession>
<comment type="similarity">
    <text evidence="1 5">Belongs to the glycosyl hydrolase 32 family.</text>
</comment>
<dbReference type="InterPro" id="IPR013148">
    <property type="entry name" value="Glyco_hydro_32_N"/>
</dbReference>
<dbReference type="Pfam" id="PF00251">
    <property type="entry name" value="Glyco_hydro_32N"/>
    <property type="match status" value="1"/>
</dbReference>
<evidence type="ECO:0000256" key="1">
    <source>
        <dbReference type="ARBA" id="ARBA00009902"/>
    </source>
</evidence>
<dbReference type="SUPFAM" id="SSF75005">
    <property type="entry name" value="Arabinanase/levansucrase/invertase"/>
    <property type="match status" value="1"/>
</dbReference>
<comment type="caution">
    <text evidence="8">The sequence shown here is derived from an EMBL/GenBank/DDBJ whole genome shotgun (WGS) entry which is preliminary data.</text>
</comment>
<dbReference type="Proteomes" id="UP000824175">
    <property type="component" value="Unassembled WGS sequence"/>
</dbReference>
<dbReference type="InterPro" id="IPR023296">
    <property type="entry name" value="Glyco_hydro_beta-prop_sf"/>
</dbReference>
<evidence type="ECO:0000259" key="7">
    <source>
        <dbReference type="Pfam" id="PF08244"/>
    </source>
</evidence>
<evidence type="ECO:0000313" key="8">
    <source>
        <dbReference type="EMBL" id="HIU13324.1"/>
    </source>
</evidence>
<evidence type="ECO:0000256" key="4">
    <source>
        <dbReference type="ARBA" id="ARBA00023295"/>
    </source>
</evidence>
<gene>
    <name evidence="8" type="ORF">IAD15_04570</name>
</gene>
<evidence type="ECO:0000256" key="5">
    <source>
        <dbReference type="RuleBase" id="RU362110"/>
    </source>
</evidence>
<dbReference type="EC" id="3.2.1.26" evidence="2"/>
<dbReference type="Gene3D" id="2.60.120.560">
    <property type="entry name" value="Exo-inulinase, domain 1"/>
    <property type="match status" value="1"/>
</dbReference>
<feature type="domain" description="Glycosyl hydrolase family 32 C-terminal" evidence="7">
    <location>
        <begin position="359"/>
        <end position="419"/>
    </location>
</feature>
<evidence type="ECO:0000256" key="2">
    <source>
        <dbReference type="ARBA" id="ARBA00012758"/>
    </source>
</evidence>
<keyword evidence="4 5" id="KW-0326">Glycosidase</keyword>
<dbReference type="GO" id="GO:0005975">
    <property type="term" value="P:carbohydrate metabolic process"/>
    <property type="evidence" value="ECO:0007669"/>
    <property type="project" value="InterPro"/>
</dbReference>
<dbReference type="EMBL" id="DVMJ01000039">
    <property type="protein sequence ID" value="HIU13324.1"/>
    <property type="molecule type" value="Genomic_DNA"/>
</dbReference>
<evidence type="ECO:0000256" key="3">
    <source>
        <dbReference type="ARBA" id="ARBA00022801"/>
    </source>
</evidence>
<reference evidence="8" key="1">
    <citation type="submission" date="2020-10" db="EMBL/GenBank/DDBJ databases">
        <authorList>
            <person name="Gilroy R."/>
        </authorList>
    </citation>
    <scope>NUCLEOTIDE SEQUENCE</scope>
    <source>
        <strain evidence="8">CHK195-11698</strain>
    </source>
</reference>
<dbReference type="InterPro" id="IPR001362">
    <property type="entry name" value="Glyco_hydro_32"/>
</dbReference>
<dbReference type="Pfam" id="PF08244">
    <property type="entry name" value="Glyco_hydro_32C"/>
    <property type="match status" value="1"/>
</dbReference>
<dbReference type="AlphaFoldDB" id="A0A9D1HPW7"/>
<dbReference type="SMART" id="SM00640">
    <property type="entry name" value="Glyco_32"/>
    <property type="match status" value="1"/>
</dbReference>
<dbReference type="GO" id="GO:0004564">
    <property type="term" value="F:beta-fructofuranosidase activity"/>
    <property type="evidence" value="ECO:0007669"/>
    <property type="project" value="UniProtKB-EC"/>
</dbReference>
<evidence type="ECO:0000259" key="6">
    <source>
        <dbReference type="Pfam" id="PF00251"/>
    </source>
</evidence>
<keyword evidence="3 5" id="KW-0378">Hydrolase</keyword>
<dbReference type="Gene3D" id="2.115.10.20">
    <property type="entry name" value="Glycosyl hydrolase domain, family 43"/>
    <property type="match status" value="1"/>
</dbReference>
<proteinExistence type="inferred from homology"/>
<dbReference type="PANTHER" id="PTHR43101">
    <property type="entry name" value="BETA-FRUCTOSIDASE"/>
    <property type="match status" value="1"/>
</dbReference>